<dbReference type="OrthoDB" id="3555317at2759"/>
<dbReference type="PANTHER" id="PTHR40618:SF1">
    <property type="entry name" value="B-ZIP TRANSCRIPTION FACTOR (EUROFUNG)"/>
    <property type="match status" value="1"/>
</dbReference>
<dbReference type="Proteomes" id="UP000736672">
    <property type="component" value="Unassembled WGS sequence"/>
</dbReference>
<name>A0A9P9KTI2_FUSSL</name>
<feature type="compositionally biased region" description="Basic and acidic residues" evidence="1">
    <location>
        <begin position="322"/>
        <end position="337"/>
    </location>
</feature>
<dbReference type="PANTHER" id="PTHR40618">
    <property type="entry name" value="B-ZIP TRANSCRIPTION FACTOR (EUROFUNG)-RELATED"/>
    <property type="match status" value="1"/>
</dbReference>
<reference evidence="2" key="1">
    <citation type="journal article" date="2021" name="Nat. Commun.">
        <title>Genetic determinants of endophytism in the Arabidopsis root mycobiome.</title>
        <authorList>
            <person name="Mesny F."/>
            <person name="Miyauchi S."/>
            <person name="Thiergart T."/>
            <person name="Pickel B."/>
            <person name="Atanasova L."/>
            <person name="Karlsson M."/>
            <person name="Huettel B."/>
            <person name="Barry K.W."/>
            <person name="Haridas S."/>
            <person name="Chen C."/>
            <person name="Bauer D."/>
            <person name="Andreopoulos W."/>
            <person name="Pangilinan J."/>
            <person name="LaButti K."/>
            <person name="Riley R."/>
            <person name="Lipzen A."/>
            <person name="Clum A."/>
            <person name="Drula E."/>
            <person name="Henrissat B."/>
            <person name="Kohler A."/>
            <person name="Grigoriev I.V."/>
            <person name="Martin F.M."/>
            <person name="Hacquard S."/>
        </authorList>
    </citation>
    <scope>NUCLEOTIDE SEQUENCE</scope>
    <source>
        <strain evidence="2">FSSC 5 MPI-SDFR-AT-0091</strain>
    </source>
</reference>
<evidence type="ECO:0000256" key="1">
    <source>
        <dbReference type="SAM" id="MobiDB-lite"/>
    </source>
</evidence>
<evidence type="ECO:0000313" key="2">
    <source>
        <dbReference type="EMBL" id="KAH7268219.1"/>
    </source>
</evidence>
<comment type="caution">
    <text evidence="2">The sequence shown here is derived from an EMBL/GenBank/DDBJ whole genome shotgun (WGS) entry which is preliminary data.</text>
</comment>
<sequence length="436" mass="48330">MTNEHVPRRGRPRVEGRGQVNNDQVEIRRTRMRLAQRTYRARKESAFNQERTRNQQLSQALDQALATFGSFHRHALGLPEVRSSSDLVARLNQAASEMATIATNTSKSSRLLLASEAFDSETQRQQPGPISLTNEVSRDLQTQLSSKTVALTIRSADLILGTLSEKLFRACLERVFTILAGNCGPKGRVLDLRLPLDILGEELLKSESLNMLALPLVVDDYRYLPHSMPHLPLMYRGVEGSQDIIPRLPAPSVQRIVRGKTRTRLATAFEPLQGEWLEAMDVEEYLEDRGIFLRGADLGHEINNQSSPSAVQGLGRASSEIDYQRQPRPEVGDASVEEQRHEYGDYSVFGVPTTQEWIGSAELLPPLETGIQSIEPSRAPWTDTPQQSFPPASQIIIDIDKLVQLLASSATCLGPVPGIRRAAVDSSIAESVIQLS</sequence>
<dbReference type="EMBL" id="JAGTJS010000005">
    <property type="protein sequence ID" value="KAH7268219.1"/>
    <property type="molecule type" value="Genomic_DNA"/>
</dbReference>
<evidence type="ECO:0008006" key="4">
    <source>
        <dbReference type="Google" id="ProtNLM"/>
    </source>
</evidence>
<evidence type="ECO:0000313" key="3">
    <source>
        <dbReference type="Proteomes" id="UP000736672"/>
    </source>
</evidence>
<protein>
    <recommendedName>
        <fullName evidence="4">BZIP domain-containing protein</fullName>
    </recommendedName>
</protein>
<keyword evidence="3" id="KW-1185">Reference proteome</keyword>
<organism evidence="2 3">
    <name type="scientific">Fusarium solani</name>
    <name type="common">Filamentous fungus</name>
    <dbReference type="NCBI Taxonomy" id="169388"/>
    <lineage>
        <taxon>Eukaryota</taxon>
        <taxon>Fungi</taxon>
        <taxon>Dikarya</taxon>
        <taxon>Ascomycota</taxon>
        <taxon>Pezizomycotina</taxon>
        <taxon>Sordariomycetes</taxon>
        <taxon>Hypocreomycetidae</taxon>
        <taxon>Hypocreales</taxon>
        <taxon>Nectriaceae</taxon>
        <taxon>Fusarium</taxon>
        <taxon>Fusarium solani species complex</taxon>
    </lineage>
</organism>
<feature type="region of interest" description="Disordered" evidence="1">
    <location>
        <begin position="1"/>
        <end position="22"/>
    </location>
</feature>
<accession>A0A9P9KTI2</accession>
<gene>
    <name evidence="2" type="ORF">B0J15DRAFT_533726</name>
</gene>
<feature type="region of interest" description="Disordered" evidence="1">
    <location>
        <begin position="303"/>
        <end position="337"/>
    </location>
</feature>
<proteinExistence type="predicted"/>
<dbReference type="AlphaFoldDB" id="A0A9P9KTI2"/>